<dbReference type="InterPro" id="IPR051607">
    <property type="entry name" value="Metallo-dep_hydrolases"/>
</dbReference>
<dbReference type="Pfam" id="PF01979">
    <property type="entry name" value="Amidohydro_1"/>
    <property type="match status" value="1"/>
</dbReference>
<dbReference type="GO" id="GO:0008270">
    <property type="term" value="F:zinc ion binding"/>
    <property type="evidence" value="ECO:0007669"/>
    <property type="project" value="UniProtKB-UniRule"/>
</dbReference>
<dbReference type="Gene3D" id="2.30.40.10">
    <property type="entry name" value="Urease, subunit C, domain 1"/>
    <property type="match status" value="1"/>
</dbReference>
<sequence length="433" mass="48009">MSHSSKEKIFIGSFIHSNECGELIVIDRGMIHVKNGKISNIIINPNSNDEKNKNVIVLNNTQFLIPGFVDCHIHAVQLPNLGVGYDKELLEWLEHYTFPLEKKYIDEKFAEQVFNTVVKQTIKSGTTTACYFGALYPKACVILGQAVVSKGQRALIGKISMNITRNDNYYETTEESIININKFIEDLTKLNSPLIKPVITPRFALSCDMTLMKKLGKLAKEKDLHVQTHVSENLDEIEAVKNMFPEYPSYTAVYDGAGLLTCKTVLAHGIYLSDDEIALLNERGTAIVHCPSSNTCLKSGLCDVQRLKSKSIKIGLGTDVSGGQSCSILDAMRSALQVSTHLSLIKENYKALNYKDVFHMATLGGAAALAMDNQIGNFEVGKEFDALVVDIDISDGLLNNLQSSTLEERLQKFIYSGDDRNIVEVYVSGRKVK</sequence>
<dbReference type="FunFam" id="3.20.20.140:FF:000022">
    <property type="entry name" value="Guanine deaminase"/>
    <property type="match status" value="1"/>
</dbReference>
<dbReference type="GO" id="GO:0006147">
    <property type="term" value="P:guanine catabolic process"/>
    <property type="evidence" value="ECO:0007669"/>
    <property type="project" value="UniProtKB-UniRule"/>
</dbReference>
<proteinExistence type="inferred from homology"/>
<evidence type="ECO:0000256" key="8">
    <source>
        <dbReference type="ARBA" id="ARBA00051148"/>
    </source>
</evidence>
<comment type="catalytic activity">
    <reaction evidence="8 9">
        <text>guanine + H2O + H(+) = xanthine + NH4(+)</text>
        <dbReference type="Rhea" id="RHEA:14665"/>
        <dbReference type="ChEBI" id="CHEBI:15377"/>
        <dbReference type="ChEBI" id="CHEBI:15378"/>
        <dbReference type="ChEBI" id="CHEBI:16235"/>
        <dbReference type="ChEBI" id="CHEBI:17712"/>
        <dbReference type="ChEBI" id="CHEBI:28938"/>
        <dbReference type="EC" id="3.5.4.3"/>
    </reaction>
</comment>
<evidence type="ECO:0000259" key="10">
    <source>
        <dbReference type="Pfam" id="PF01979"/>
    </source>
</evidence>
<dbReference type="GO" id="GO:0005829">
    <property type="term" value="C:cytosol"/>
    <property type="evidence" value="ECO:0007669"/>
    <property type="project" value="TreeGrafter"/>
</dbReference>
<dbReference type="NCBIfam" id="TIGR02967">
    <property type="entry name" value="guan_deamin"/>
    <property type="match status" value="1"/>
</dbReference>
<dbReference type="InterPro" id="IPR006680">
    <property type="entry name" value="Amidohydro-rel"/>
</dbReference>
<dbReference type="PANTHER" id="PTHR11271:SF6">
    <property type="entry name" value="GUANINE DEAMINASE"/>
    <property type="match status" value="1"/>
</dbReference>
<gene>
    <name evidence="11" type="ORF">K0M31_000565</name>
</gene>
<evidence type="ECO:0000313" key="11">
    <source>
        <dbReference type="EMBL" id="KAK1135996.1"/>
    </source>
</evidence>
<comment type="function">
    <text evidence="9">Catalyzes the hydrolytic deamination of guanine, producing xanthine and ammonia.</text>
</comment>
<accession>A0AA40KWV0</accession>
<dbReference type="InterPro" id="IPR032466">
    <property type="entry name" value="Metal_Hydrolase"/>
</dbReference>
<dbReference type="InterPro" id="IPR011059">
    <property type="entry name" value="Metal-dep_hydrolase_composite"/>
</dbReference>
<dbReference type="InterPro" id="IPR014311">
    <property type="entry name" value="Guanine_deaminase"/>
</dbReference>
<name>A0AA40KWV0_9HYME</name>
<feature type="domain" description="Amidohydrolase-related" evidence="10">
    <location>
        <begin position="63"/>
        <end position="432"/>
    </location>
</feature>
<keyword evidence="5 9" id="KW-0479">Metal-binding</keyword>
<evidence type="ECO:0000256" key="5">
    <source>
        <dbReference type="ARBA" id="ARBA00022723"/>
    </source>
</evidence>
<evidence type="ECO:0000313" key="12">
    <source>
        <dbReference type="Proteomes" id="UP001177670"/>
    </source>
</evidence>
<protein>
    <recommendedName>
        <fullName evidence="4 9">Guanine deaminase</fullName>
        <shortName evidence="9">Guanase</shortName>
        <ecNumber evidence="3 9">3.5.4.3</ecNumber>
    </recommendedName>
    <alternativeName>
        <fullName evidence="9">Guanine aminohydrolase</fullName>
    </alternativeName>
</protein>
<reference evidence="11" key="1">
    <citation type="submission" date="2021-10" db="EMBL/GenBank/DDBJ databases">
        <title>Melipona bicolor Genome sequencing and assembly.</title>
        <authorList>
            <person name="Araujo N.S."/>
            <person name="Arias M.C."/>
        </authorList>
    </citation>
    <scope>NUCLEOTIDE SEQUENCE</scope>
    <source>
        <strain evidence="11">USP_2M_L1-L4_2017</strain>
        <tissue evidence="11">Whole body</tissue>
    </source>
</reference>
<comment type="similarity">
    <text evidence="2 9">Belongs to the metallo-dependent hydrolases superfamily. ATZ/TRZ family.</text>
</comment>
<dbReference type="EMBL" id="JAHYIQ010000001">
    <property type="protein sequence ID" value="KAK1135996.1"/>
    <property type="molecule type" value="Genomic_DNA"/>
</dbReference>
<dbReference type="PANTHER" id="PTHR11271">
    <property type="entry name" value="GUANINE DEAMINASE"/>
    <property type="match status" value="1"/>
</dbReference>
<dbReference type="Gene3D" id="3.20.20.140">
    <property type="entry name" value="Metal-dependent hydrolases"/>
    <property type="match status" value="1"/>
</dbReference>
<dbReference type="SUPFAM" id="SSF51556">
    <property type="entry name" value="Metallo-dependent hydrolases"/>
    <property type="match status" value="1"/>
</dbReference>
<keyword evidence="7 9" id="KW-0862">Zinc</keyword>
<comment type="caution">
    <text evidence="11">The sequence shown here is derived from an EMBL/GenBank/DDBJ whole genome shotgun (WGS) entry which is preliminary data.</text>
</comment>
<evidence type="ECO:0000256" key="7">
    <source>
        <dbReference type="ARBA" id="ARBA00022833"/>
    </source>
</evidence>
<keyword evidence="6 9" id="KW-0378">Hydrolase</keyword>
<dbReference type="SUPFAM" id="SSF51338">
    <property type="entry name" value="Composite domain of metallo-dependent hydrolases"/>
    <property type="match status" value="1"/>
</dbReference>
<evidence type="ECO:0000256" key="3">
    <source>
        <dbReference type="ARBA" id="ARBA00012781"/>
    </source>
</evidence>
<evidence type="ECO:0000256" key="2">
    <source>
        <dbReference type="ARBA" id="ARBA00006745"/>
    </source>
</evidence>
<evidence type="ECO:0000256" key="6">
    <source>
        <dbReference type="ARBA" id="ARBA00022801"/>
    </source>
</evidence>
<dbReference type="Proteomes" id="UP001177670">
    <property type="component" value="Unassembled WGS sequence"/>
</dbReference>
<comment type="cofactor">
    <cofactor evidence="9">
        <name>Zn(2+)</name>
        <dbReference type="ChEBI" id="CHEBI:29105"/>
    </cofactor>
    <text evidence="9">Binds 1 zinc ion per subunit.</text>
</comment>
<dbReference type="AlphaFoldDB" id="A0AA40KWV0"/>
<dbReference type="GO" id="GO:0008892">
    <property type="term" value="F:guanine deaminase activity"/>
    <property type="evidence" value="ECO:0007669"/>
    <property type="project" value="UniProtKB-UniRule"/>
</dbReference>
<comment type="pathway">
    <text evidence="1 9">Purine metabolism; guanine degradation; xanthine from guanine: step 1/1.</text>
</comment>
<dbReference type="EC" id="3.5.4.3" evidence="3 9"/>
<organism evidence="11 12">
    <name type="scientific">Melipona bicolor</name>
    <dbReference type="NCBI Taxonomy" id="60889"/>
    <lineage>
        <taxon>Eukaryota</taxon>
        <taxon>Metazoa</taxon>
        <taxon>Ecdysozoa</taxon>
        <taxon>Arthropoda</taxon>
        <taxon>Hexapoda</taxon>
        <taxon>Insecta</taxon>
        <taxon>Pterygota</taxon>
        <taxon>Neoptera</taxon>
        <taxon>Endopterygota</taxon>
        <taxon>Hymenoptera</taxon>
        <taxon>Apocrita</taxon>
        <taxon>Aculeata</taxon>
        <taxon>Apoidea</taxon>
        <taxon>Anthophila</taxon>
        <taxon>Apidae</taxon>
        <taxon>Melipona</taxon>
    </lineage>
</organism>
<evidence type="ECO:0000256" key="9">
    <source>
        <dbReference type="RuleBase" id="RU366009"/>
    </source>
</evidence>
<evidence type="ECO:0000256" key="4">
    <source>
        <dbReference type="ARBA" id="ARBA00014514"/>
    </source>
</evidence>
<evidence type="ECO:0000256" key="1">
    <source>
        <dbReference type="ARBA" id="ARBA00004984"/>
    </source>
</evidence>
<keyword evidence="12" id="KW-1185">Reference proteome</keyword>